<gene>
    <name evidence="2" type="ORF">METZ01_LOCUS141467</name>
</gene>
<feature type="transmembrane region" description="Helical" evidence="1">
    <location>
        <begin position="149"/>
        <end position="167"/>
    </location>
</feature>
<sequence length="185" mass="21433">MAERIKKQILDMKDDPDGLEDLYRSDPEHFKKTFLSLVKDKPGSELFKFWRVRLEYSDQAPIPPAVPLAVVLLIAAFFGLMVRIPETFITDEWYYPRFAPFFTILAVAAYFLFKKTDRLLTNGLVIYSIITSLYLTVLPDWQSSDSVTMALIHLPLTVLVLLGICFAQNEWRETEQRIAFIRFCG</sequence>
<evidence type="ECO:0000256" key="1">
    <source>
        <dbReference type="SAM" id="Phobius"/>
    </source>
</evidence>
<reference evidence="2" key="1">
    <citation type="submission" date="2018-05" db="EMBL/GenBank/DDBJ databases">
        <authorList>
            <person name="Lanie J.A."/>
            <person name="Ng W.-L."/>
            <person name="Kazmierczak K.M."/>
            <person name="Andrzejewski T.M."/>
            <person name="Davidsen T.M."/>
            <person name="Wayne K.J."/>
            <person name="Tettelin H."/>
            <person name="Glass J.I."/>
            <person name="Rusch D."/>
            <person name="Podicherti R."/>
            <person name="Tsui H.-C.T."/>
            <person name="Winkler M.E."/>
        </authorList>
    </citation>
    <scope>NUCLEOTIDE SEQUENCE</scope>
</reference>
<dbReference type="AlphaFoldDB" id="A0A381ZIN6"/>
<name>A0A381ZIN6_9ZZZZ</name>
<feature type="non-terminal residue" evidence="2">
    <location>
        <position position="185"/>
    </location>
</feature>
<evidence type="ECO:0000313" key="2">
    <source>
        <dbReference type="EMBL" id="SVA88613.1"/>
    </source>
</evidence>
<proteinExistence type="predicted"/>
<feature type="transmembrane region" description="Helical" evidence="1">
    <location>
        <begin position="119"/>
        <end position="137"/>
    </location>
</feature>
<feature type="transmembrane region" description="Helical" evidence="1">
    <location>
        <begin position="94"/>
        <end position="112"/>
    </location>
</feature>
<keyword evidence="1" id="KW-1133">Transmembrane helix</keyword>
<keyword evidence="1" id="KW-0812">Transmembrane</keyword>
<feature type="transmembrane region" description="Helical" evidence="1">
    <location>
        <begin position="60"/>
        <end position="82"/>
    </location>
</feature>
<organism evidence="2">
    <name type="scientific">marine metagenome</name>
    <dbReference type="NCBI Taxonomy" id="408172"/>
    <lineage>
        <taxon>unclassified sequences</taxon>
        <taxon>metagenomes</taxon>
        <taxon>ecological metagenomes</taxon>
    </lineage>
</organism>
<accession>A0A381ZIN6</accession>
<protein>
    <submittedName>
        <fullName evidence="2">Uncharacterized protein</fullName>
    </submittedName>
</protein>
<keyword evidence="1" id="KW-0472">Membrane</keyword>
<dbReference type="EMBL" id="UINC01021316">
    <property type="protein sequence ID" value="SVA88613.1"/>
    <property type="molecule type" value="Genomic_DNA"/>
</dbReference>